<keyword evidence="4 6" id="KW-0406">Ion transport</keyword>
<evidence type="ECO:0000256" key="3">
    <source>
        <dbReference type="ARBA" id="ARBA00022781"/>
    </source>
</evidence>
<evidence type="ECO:0000313" key="7">
    <source>
        <dbReference type="EMBL" id="ANU78169.1"/>
    </source>
</evidence>
<dbReference type="CDD" id="cd06503">
    <property type="entry name" value="ATP-synt_Fo_b"/>
    <property type="match status" value="1"/>
</dbReference>
<sequence length="197" mass="22057">MTGLEKMKSQILDEAKSSANDIIDRAQRSAEAVKQGMKEKAEAECGRISKKAEADVENIKERALSSCDLQKRKALLEAKQEVISEVLERAYNTLLSADDETYFNMLRKMLDKFVLAQEGEICFSPEDLKRMPQGFEKEISGIAGKKGGKLVLSKEHRNIRGGFVLIYGGIEENCTFKAMFDSKRGELSDKVHALLFS</sequence>
<comment type="similarity">
    <text evidence="1 6">Belongs to the V-ATPase E subunit family.</text>
</comment>
<dbReference type="Gene3D" id="1.20.5.620">
    <property type="entry name" value="F1F0 ATP synthase subunit B, membrane domain"/>
    <property type="match status" value="1"/>
</dbReference>
<evidence type="ECO:0000313" key="8">
    <source>
        <dbReference type="Proteomes" id="UP000092574"/>
    </source>
</evidence>
<accession>A0A1C7IIE2</accession>
<dbReference type="KEGG" id="byl:A4V09_21940"/>
<keyword evidence="3 6" id="KW-0375">Hydrogen ion transport</keyword>
<organism evidence="7 8">
    <name type="scientific">Blautia pseudococcoides</name>
    <dbReference type="NCBI Taxonomy" id="1796616"/>
    <lineage>
        <taxon>Bacteria</taxon>
        <taxon>Bacillati</taxon>
        <taxon>Bacillota</taxon>
        <taxon>Clostridia</taxon>
        <taxon>Lachnospirales</taxon>
        <taxon>Lachnospiraceae</taxon>
        <taxon>Blautia</taxon>
    </lineage>
</organism>
<dbReference type="GO" id="GO:0042777">
    <property type="term" value="P:proton motive force-driven plasma membrane ATP synthesis"/>
    <property type="evidence" value="ECO:0007669"/>
    <property type="project" value="UniProtKB-UniRule"/>
</dbReference>
<dbReference type="AlphaFoldDB" id="A0A1C7IIE2"/>
<name>A0A1C7IIE2_9FIRM</name>
<dbReference type="GO" id="GO:0005524">
    <property type="term" value="F:ATP binding"/>
    <property type="evidence" value="ECO:0007669"/>
    <property type="project" value="UniProtKB-UniRule"/>
</dbReference>
<dbReference type="InterPro" id="IPR028987">
    <property type="entry name" value="ATP_synth_B-like_membr_sf"/>
</dbReference>
<protein>
    <recommendedName>
        <fullName evidence="6">V-type proton ATPase subunit E</fullName>
    </recommendedName>
    <alternativeName>
        <fullName evidence="6">V-ATPase subunit E</fullName>
    </alternativeName>
</protein>
<evidence type="ECO:0000256" key="5">
    <source>
        <dbReference type="ARBA" id="ARBA00023310"/>
    </source>
</evidence>
<dbReference type="OrthoDB" id="1734087at2"/>
<dbReference type="Proteomes" id="UP000092574">
    <property type="component" value="Chromosome"/>
</dbReference>
<evidence type="ECO:0000256" key="1">
    <source>
        <dbReference type="ARBA" id="ARBA00005901"/>
    </source>
</evidence>
<reference evidence="7" key="1">
    <citation type="submission" date="2017-04" db="EMBL/GenBank/DDBJ databases">
        <title>Complete Genome Sequences of Twelve Strains of a Stable Defined Moderately Diverse Mouse Microbiota 2 (sDMDMm2).</title>
        <authorList>
            <person name="Uchimura Y."/>
            <person name="Wyss M."/>
            <person name="Brugiroux S."/>
            <person name="Limenitakis J.P."/>
            <person name="Stecher B."/>
            <person name="McCoy K.D."/>
            <person name="Macpherson A.J."/>
        </authorList>
    </citation>
    <scope>NUCLEOTIDE SEQUENCE</scope>
    <source>
        <strain evidence="7">YL58</strain>
    </source>
</reference>
<proteinExistence type="inferred from homology"/>
<dbReference type="GO" id="GO:0046961">
    <property type="term" value="F:proton-transporting ATPase activity, rotational mechanism"/>
    <property type="evidence" value="ECO:0007669"/>
    <property type="project" value="InterPro"/>
</dbReference>
<dbReference type="STRING" id="1796616.A4V09_21940"/>
<dbReference type="InterPro" id="IPR038495">
    <property type="entry name" value="ATPase_E_C"/>
</dbReference>
<keyword evidence="5 6" id="KW-0066">ATP synthesis</keyword>
<dbReference type="Pfam" id="PF01991">
    <property type="entry name" value="vATP-synt_E"/>
    <property type="match status" value="1"/>
</dbReference>
<dbReference type="EMBL" id="CP015405">
    <property type="protein sequence ID" value="ANU78169.1"/>
    <property type="molecule type" value="Genomic_DNA"/>
</dbReference>
<dbReference type="Gene3D" id="3.30.2320.30">
    <property type="entry name" value="ATP synthase, E subunit, C-terminal"/>
    <property type="match status" value="1"/>
</dbReference>
<dbReference type="SUPFAM" id="SSF160527">
    <property type="entry name" value="V-type ATPase subunit E-like"/>
    <property type="match status" value="1"/>
</dbReference>
<keyword evidence="2 6" id="KW-0813">Transport</keyword>
<dbReference type="InterPro" id="IPR002842">
    <property type="entry name" value="ATPase_V1_Esu"/>
</dbReference>
<dbReference type="RefSeq" id="WP_065544256.1">
    <property type="nucleotide sequence ID" value="NZ_CP015405.2"/>
</dbReference>
<keyword evidence="8" id="KW-1185">Reference proteome</keyword>
<evidence type="ECO:0000256" key="2">
    <source>
        <dbReference type="ARBA" id="ARBA00022448"/>
    </source>
</evidence>
<evidence type="ECO:0000256" key="4">
    <source>
        <dbReference type="ARBA" id="ARBA00023065"/>
    </source>
</evidence>
<dbReference type="GO" id="GO:0046933">
    <property type="term" value="F:proton-transporting ATP synthase activity, rotational mechanism"/>
    <property type="evidence" value="ECO:0007669"/>
    <property type="project" value="UniProtKB-UniRule"/>
</dbReference>
<comment type="function">
    <text evidence="6">Produces ATP from ADP in the presence of a proton gradient across the membrane.</text>
</comment>
<gene>
    <name evidence="6" type="primary">atpE</name>
    <name evidence="7" type="ORF">A4V09_21940</name>
</gene>
<dbReference type="HAMAP" id="MF_00311">
    <property type="entry name" value="ATP_synth_E_arch"/>
    <property type="match status" value="1"/>
</dbReference>
<dbReference type="GO" id="GO:0033178">
    <property type="term" value="C:proton-transporting two-sector ATPase complex, catalytic domain"/>
    <property type="evidence" value="ECO:0007669"/>
    <property type="project" value="InterPro"/>
</dbReference>
<evidence type="ECO:0000256" key="6">
    <source>
        <dbReference type="HAMAP-Rule" id="MF_00311"/>
    </source>
</evidence>
<dbReference type="SUPFAM" id="SSF81573">
    <property type="entry name" value="F1F0 ATP synthase subunit B, membrane domain"/>
    <property type="match status" value="1"/>
</dbReference>